<name>A0ABX1SYT4_9BIFI</name>
<keyword evidence="2" id="KW-1185">Reference proteome</keyword>
<dbReference type="EMBL" id="JAAIIJ010000018">
    <property type="protein sequence ID" value="NMN02327.1"/>
    <property type="molecule type" value="Genomic_DNA"/>
</dbReference>
<evidence type="ECO:0000313" key="1">
    <source>
        <dbReference type="EMBL" id="NMN02327.1"/>
    </source>
</evidence>
<organism evidence="1 2">
    <name type="scientific">Bifidobacterium panos</name>
    <dbReference type="NCBI Taxonomy" id="2675321"/>
    <lineage>
        <taxon>Bacteria</taxon>
        <taxon>Bacillati</taxon>
        <taxon>Actinomycetota</taxon>
        <taxon>Actinomycetes</taxon>
        <taxon>Bifidobacteriales</taxon>
        <taxon>Bifidobacteriaceae</taxon>
        <taxon>Bifidobacterium</taxon>
    </lineage>
</organism>
<reference evidence="1 2" key="1">
    <citation type="submission" date="2020-02" db="EMBL/GenBank/DDBJ databases">
        <title>Characterization of phylogenetic diversity of novel bifidobacterial species isolated in Czech ZOOs.</title>
        <authorList>
            <person name="Lugli G.A."/>
            <person name="Vera N.B."/>
            <person name="Ventura M."/>
        </authorList>
    </citation>
    <scope>NUCLEOTIDE SEQUENCE [LARGE SCALE GENOMIC DNA]</scope>
    <source>
        <strain evidence="1 2">DSM 109963</strain>
    </source>
</reference>
<evidence type="ECO:0000313" key="2">
    <source>
        <dbReference type="Proteomes" id="UP000553756"/>
    </source>
</evidence>
<proteinExistence type="predicted"/>
<comment type="caution">
    <text evidence="1">The sequence shown here is derived from an EMBL/GenBank/DDBJ whole genome shotgun (WGS) entry which is preliminary data.</text>
</comment>
<dbReference type="Proteomes" id="UP000553756">
    <property type="component" value="Unassembled WGS sequence"/>
</dbReference>
<accession>A0ABX1SYT4</accession>
<protein>
    <submittedName>
        <fullName evidence="1">Uncharacterized protein</fullName>
    </submittedName>
</protein>
<gene>
    <name evidence="1" type="ORF">G1C94_0949</name>
</gene>
<sequence length="64" mass="7340">MSLNKIEQVQMSLNKLAAPYRRLREEKTLSKTLATNQSQSHEQSQRFAHPHKVMLGLYIGAFPS</sequence>